<comment type="caution">
    <text evidence="1">The sequence shown here is derived from an EMBL/GenBank/DDBJ whole genome shotgun (WGS) entry which is preliminary data.</text>
</comment>
<name>A0A0G1X6R8_9BACT</name>
<dbReference type="EMBL" id="LCPB01000006">
    <property type="protein sequence ID" value="KKU90085.1"/>
    <property type="molecule type" value="Genomic_DNA"/>
</dbReference>
<dbReference type="Proteomes" id="UP000033882">
    <property type="component" value="Unassembled WGS sequence"/>
</dbReference>
<evidence type="ECO:0008006" key="3">
    <source>
        <dbReference type="Google" id="ProtNLM"/>
    </source>
</evidence>
<gene>
    <name evidence="1" type="ORF">UY19_C0006G0023</name>
</gene>
<evidence type="ECO:0000313" key="1">
    <source>
        <dbReference type="EMBL" id="KKU90085.1"/>
    </source>
</evidence>
<accession>A0A0G1X6R8</accession>
<evidence type="ECO:0000313" key="2">
    <source>
        <dbReference type="Proteomes" id="UP000033882"/>
    </source>
</evidence>
<protein>
    <recommendedName>
        <fullName evidence="3">PD-(D/E)XK endonuclease-like domain-containing protein</fullName>
    </recommendedName>
</protein>
<dbReference type="InterPro" id="IPR011604">
    <property type="entry name" value="PDDEXK-like_dom_sf"/>
</dbReference>
<dbReference type="Gene3D" id="3.90.320.10">
    <property type="match status" value="1"/>
</dbReference>
<reference evidence="1 2" key="1">
    <citation type="journal article" date="2015" name="Nature">
        <title>rRNA introns, odd ribosomes, and small enigmatic genomes across a large radiation of phyla.</title>
        <authorList>
            <person name="Brown C.T."/>
            <person name="Hug L.A."/>
            <person name="Thomas B.C."/>
            <person name="Sharon I."/>
            <person name="Castelle C.J."/>
            <person name="Singh A."/>
            <person name="Wilkins M.J."/>
            <person name="Williams K.H."/>
            <person name="Banfield J.F."/>
        </authorList>
    </citation>
    <scope>NUCLEOTIDE SEQUENCE [LARGE SCALE GENOMIC DNA]</scope>
</reference>
<organism evidence="1 2">
    <name type="scientific">Candidatus Wolfebacteria bacterium GW2011_GWA2_47_9b</name>
    <dbReference type="NCBI Taxonomy" id="1619005"/>
    <lineage>
        <taxon>Bacteria</taxon>
        <taxon>Candidatus Wolfeibacteriota</taxon>
    </lineage>
</organism>
<sequence>MGDFAILLQTYNRMYYKTGEEFKEVSGYDLERGWYPRVTKILEIKSKPALYKFYGELSSFDEGEIIKEKSASEGTMVHEACQAILLGQSPSIDPLIQPAVDAFVSFIDHTPIHTSADFIERRIINHGERYTGTIDALALINGNYGVLDIKTSQSIYRDYNLQTAAYMGALEKQFPKLQTRWILRIDQAKECSKCGASLRQKGGRDKVRAGFGKGDPKCEHEWSEMKGSIELKEFPYWQNDYKAFLAAKKLWEWENDYWLRQIGYL</sequence>
<proteinExistence type="predicted"/>
<dbReference type="AlphaFoldDB" id="A0A0G1X6R8"/>